<evidence type="ECO:0000256" key="1">
    <source>
        <dbReference type="SAM" id="MobiDB-lite"/>
    </source>
</evidence>
<evidence type="ECO:0000313" key="3">
    <source>
        <dbReference type="Proteomes" id="UP001469553"/>
    </source>
</evidence>
<dbReference type="Proteomes" id="UP001469553">
    <property type="component" value="Unassembled WGS sequence"/>
</dbReference>
<proteinExistence type="predicted"/>
<gene>
    <name evidence="2" type="ORF">AMECASPLE_016784</name>
</gene>
<evidence type="ECO:0000313" key="2">
    <source>
        <dbReference type="EMBL" id="MEQ2283956.1"/>
    </source>
</evidence>
<feature type="compositionally biased region" description="Polar residues" evidence="1">
    <location>
        <begin position="1"/>
        <end position="10"/>
    </location>
</feature>
<reference evidence="2 3" key="1">
    <citation type="submission" date="2021-06" db="EMBL/GenBank/DDBJ databases">
        <authorList>
            <person name="Palmer J.M."/>
        </authorList>
    </citation>
    <scope>NUCLEOTIDE SEQUENCE [LARGE SCALE GENOMIC DNA]</scope>
    <source>
        <strain evidence="2 3">AS_MEX2019</strain>
        <tissue evidence="2">Muscle</tissue>
    </source>
</reference>
<name>A0ABV0XR64_9TELE</name>
<feature type="region of interest" description="Disordered" evidence="1">
    <location>
        <begin position="1"/>
        <end position="21"/>
    </location>
</feature>
<protein>
    <submittedName>
        <fullName evidence="2">Uncharacterized protein</fullName>
    </submittedName>
</protein>
<keyword evidence="3" id="KW-1185">Reference proteome</keyword>
<comment type="caution">
    <text evidence="2">The sequence shown here is derived from an EMBL/GenBank/DDBJ whole genome shotgun (WGS) entry which is preliminary data.</text>
</comment>
<accession>A0ABV0XR64</accession>
<dbReference type="EMBL" id="JAHRIP010010638">
    <property type="protein sequence ID" value="MEQ2283956.1"/>
    <property type="molecule type" value="Genomic_DNA"/>
</dbReference>
<sequence>MKTQVSQSYLWQPGRDSSFSQRSCSVSQPFLKGRKNSHVTSSWAWLHTVSQTQVLLIKTGSVQILISPHVHIWHPRTRRLAGVQPACFPNSSKQKFLLSLHSNDPNATLRQDDNSINS</sequence>
<organism evidence="2 3">
    <name type="scientific">Ameca splendens</name>
    <dbReference type="NCBI Taxonomy" id="208324"/>
    <lineage>
        <taxon>Eukaryota</taxon>
        <taxon>Metazoa</taxon>
        <taxon>Chordata</taxon>
        <taxon>Craniata</taxon>
        <taxon>Vertebrata</taxon>
        <taxon>Euteleostomi</taxon>
        <taxon>Actinopterygii</taxon>
        <taxon>Neopterygii</taxon>
        <taxon>Teleostei</taxon>
        <taxon>Neoteleostei</taxon>
        <taxon>Acanthomorphata</taxon>
        <taxon>Ovalentaria</taxon>
        <taxon>Atherinomorphae</taxon>
        <taxon>Cyprinodontiformes</taxon>
        <taxon>Goodeidae</taxon>
        <taxon>Ameca</taxon>
    </lineage>
</organism>